<dbReference type="EMBL" id="DVLP01000095">
    <property type="protein sequence ID" value="HIT74611.1"/>
    <property type="molecule type" value="Genomic_DNA"/>
</dbReference>
<reference evidence="4" key="2">
    <citation type="journal article" date="2021" name="PeerJ">
        <title>Extensive microbial diversity within the chicken gut microbiome revealed by metagenomics and culture.</title>
        <authorList>
            <person name="Gilroy R."/>
            <person name="Ravi A."/>
            <person name="Getino M."/>
            <person name="Pursley I."/>
            <person name="Horton D.L."/>
            <person name="Alikhan N.F."/>
            <person name="Baker D."/>
            <person name="Gharbi K."/>
            <person name="Hall N."/>
            <person name="Watson M."/>
            <person name="Adriaenssens E.M."/>
            <person name="Foster-Nyarko E."/>
            <person name="Jarju S."/>
            <person name="Secka A."/>
            <person name="Antonio M."/>
            <person name="Oren A."/>
            <person name="Chaudhuri R.R."/>
            <person name="La Ragione R."/>
            <person name="Hildebrand F."/>
            <person name="Pallen M.J."/>
        </authorList>
    </citation>
    <scope>NUCLEOTIDE SEQUENCE</scope>
    <source>
        <strain evidence="4">ChiGjej1B1-24693</strain>
    </source>
</reference>
<dbReference type="GO" id="GO:0004016">
    <property type="term" value="F:adenylate cyclase activity"/>
    <property type="evidence" value="ECO:0007669"/>
    <property type="project" value="TreeGrafter"/>
</dbReference>
<dbReference type="InterPro" id="IPR041664">
    <property type="entry name" value="AAA_16"/>
</dbReference>
<reference evidence="4" key="1">
    <citation type="submission" date="2020-10" db="EMBL/GenBank/DDBJ databases">
        <authorList>
            <person name="Gilroy R."/>
        </authorList>
    </citation>
    <scope>NUCLEOTIDE SEQUENCE</scope>
    <source>
        <strain evidence="4">ChiGjej1B1-24693</strain>
    </source>
</reference>
<feature type="domain" description="Orc1-like AAA ATPase" evidence="3">
    <location>
        <begin position="10"/>
        <end position="160"/>
    </location>
</feature>
<keyword evidence="2" id="KW-0067">ATP-binding</keyword>
<protein>
    <submittedName>
        <fullName evidence="4">AAA family ATPase</fullName>
    </submittedName>
</protein>
<comment type="caution">
    <text evidence="4">The sequence shown here is derived from an EMBL/GenBank/DDBJ whole genome shotgun (WGS) entry which is preliminary data.</text>
</comment>
<dbReference type="InterPro" id="IPR027417">
    <property type="entry name" value="P-loop_NTPase"/>
</dbReference>
<evidence type="ECO:0000313" key="5">
    <source>
        <dbReference type="Proteomes" id="UP000886842"/>
    </source>
</evidence>
<dbReference type="AlphaFoldDB" id="A0A9D1KLP1"/>
<dbReference type="Proteomes" id="UP000886842">
    <property type="component" value="Unassembled WGS sequence"/>
</dbReference>
<evidence type="ECO:0000259" key="3">
    <source>
        <dbReference type="Pfam" id="PF13191"/>
    </source>
</evidence>
<sequence>MSGPVGSPALHGRGPELELLSATVTAARTGGLQGLLLEGEAGIGKSRLLTAAGDLARTGDVITIDLHCRERDHARPFGPIRDALTGSPDGDRINALLAGPSEDPGLAFRIVDLVVEALASRSVEHPLLLTVDDLQWADPATVMALGAVVDRLADRPIAVVVATRPGIRAAADLGLGTTHVVGGLDDEAVRDLVASTSGPEPSPELLATVRRAGGNPLHLTELVSAVGDDPSLADDPDATLPVRLRQVILRQLRLGPH</sequence>
<evidence type="ECO:0000256" key="1">
    <source>
        <dbReference type="ARBA" id="ARBA00022741"/>
    </source>
</evidence>
<evidence type="ECO:0000313" key="4">
    <source>
        <dbReference type="EMBL" id="HIT74611.1"/>
    </source>
</evidence>
<dbReference type="SUPFAM" id="SSF52540">
    <property type="entry name" value="P-loop containing nucleoside triphosphate hydrolases"/>
    <property type="match status" value="1"/>
</dbReference>
<feature type="non-terminal residue" evidence="4">
    <location>
        <position position="257"/>
    </location>
</feature>
<accession>A0A9D1KLP1</accession>
<dbReference type="GO" id="GO:0005524">
    <property type="term" value="F:ATP binding"/>
    <property type="evidence" value="ECO:0007669"/>
    <property type="project" value="UniProtKB-KW"/>
</dbReference>
<name>A0A9D1KLP1_9ACTN</name>
<gene>
    <name evidence="4" type="ORF">IAA98_03415</name>
</gene>
<dbReference type="Pfam" id="PF13191">
    <property type="entry name" value="AAA_16"/>
    <property type="match status" value="1"/>
</dbReference>
<dbReference type="PANTHER" id="PTHR16305">
    <property type="entry name" value="TESTICULAR SOLUBLE ADENYLYL CYCLASE"/>
    <property type="match status" value="1"/>
</dbReference>
<keyword evidence="1" id="KW-0547">Nucleotide-binding</keyword>
<dbReference type="PANTHER" id="PTHR16305:SF35">
    <property type="entry name" value="TRANSCRIPTIONAL ACTIVATOR DOMAIN"/>
    <property type="match status" value="1"/>
</dbReference>
<organism evidence="4 5">
    <name type="scientific">Candidatus Avipropionibacterium avicola</name>
    <dbReference type="NCBI Taxonomy" id="2840701"/>
    <lineage>
        <taxon>Bacteria</taxon>
        <taxon>Bacillati</taxon>
        <taxon>Actinomycetota</taxon>
        <taxon>Actinomycetes</taxon>
        <taxon>Propionibacteriales</taxon>
        <taxon>Propionibacteriaceae</taxon>
        <taxon>Propionibacteriaceae incertae sedis</taxon>
        <taxon>Candidatus Avipropionibacterium</taxon>
    </lineage>
</organism>
<proteinExistence type="predicted"/>
<dbReference type="GO" id="GO:0005737">
    <property type="term" value="C:cytoplasm"/>
    <property type="evidence" value="ECO:0007669"/>
    <property type="project" value="TreeGrafter"/>
</dbReference>
<evidence type="ECO:0000256" key="2">
    <source>
        <dbReference type="ARBA" id="ARBA00022840"/>
    </source>
</evidence>